<dbReference type="OrthoDB" id="9837000at2759"/>
<accession>A0A553N9C5</accession>
<organism evidence="6 7">
    <name type="scientific">Tigriopus californicus</name>
    <name type="common">Marine copepod</name>
    <dbReference type="NCBI Taxonomy" id="6832"/>
    <lineage>
        <taxon>Eukaryota</taxon>
        <taxon>Metazoa</taxon>
        <taxon>Ecdysozoa</taxon>
        <taxon>Arthropoda</taxon>
        <taxon>Crustacea</taxon>
        <taxon>Multicrustacea</taxon>
        <taxon>Hexanauplia</taxon>
        <taxon>Copepoda</taxon>
        <taxon>Harpacticoida</taxon>
        <taxon>Harpacticidae</taxon>
        <taxon>Tigriopus</taxon>
    </lineage>
</organism>
<evidence type="ECO:0000256" key="2">
    <source>
        <dbReference type="ARBA" id="ARBA00022771"/>
    </source>
</evidence>
<feature type="region of interest" description="Disordered" evidence="4">
    <location>
        <begin position="311"/>
        <end position="335"/>
    </location>
</feature>
<dbReference type="STRING" id="6832.A0A553N9C5"/>
<feature type="compositionally biased region" description="Polar residues" evidence="4">
    <location>
        <begin position="319"/>
        <end position="331"/>
    </location>
</feature>
<dbReference type="SUPFAM" id="SSF143503">
    <property type="entry name" value="PUG domain-like"/>
    <property type="match status" value="1"/>
</dbReference>
<reference evidence="6 7" key="1">
    <citation type="journal article" date="2018" name="Nat. Ecol. Evol.">
        <title>Genomic signatures of mitonuclear coevolution across populations of Tigriopus californicus.</title>
        <authorList>
            <person name="Barreto F.S."/>
            <person name="Watson E.T."/>
            <person name="Lima T.G."/>
            <person name="Willett C.S."/>
            <person name="Edmands S."/>
            <person name="Li W."/>
            <person name="Burton R.S."/>
        </authorList>
    </citation>
    <scope>NUCLEOTIDE SEQUENCE [LARGE SCALE GENOMIC DNA]</scope>
    <source>
        <strain evidence="6 7">San Diego</strain>
    </source>
</reference>
<feature type="compositionally biased region" description="Polar residues" evidence="4">
    <location>
        <begin position="264"/>
        <end position="298"/>
    </location>
</feature>
<dbReference type="InterPro" id="IPR036443">
    <property type="entry name" value="Znf_RanBP2_sf"/>
</dbReference>
<keyword evidence="7" id="KW-1185">Reference proteome</keyword>
<keyword evidence="1" id="KW-0479">Metal-binding</keyword>
<dbReference type="InterPro" id="IPR036339">
    <property type="entry name" value="PUB-like_dom_sf"/>
</dbReference>
<gene>
    <name evidence="6" type="ORF">TCAL_09093</name>
</gene>
<feature type="region of interest" description="Disordered" evidence="4">
    <location>
        <begin position="455"/>
        <end position="498"/>
    </location>
</feature>
<dbReference type="Proteomes" id="UP000318571">
    <property type="component" value="Chromosome 8"/>
</dbReference>
<dbReference type="OMA" id="KHEVEAN"/>
<evidence type="ECO:0000256" key="4">
    <source>
        <dbReference type="SAM" id="MobiDB-lite"/>
    </source>
</evidence>
<protein>
    <recommendedName>
        <fullName evidence="5">RanBP2-type domain-containing protein</fullName>
    </recommendedName>
</protein>
<dbReference type="InterPro" id="IPR048839">
    <property type="entry name" value="SPATA2_PUB-like"/>
</dbReference>
<name>A0A553N9C5_TIGCA</name>
<comment type="caution">
    <text evidence="6">The sequence shown here is derived from an EMBL/GenBank/DDBJ whole genome shotgun (WGS) entry which is preliminary data.</text>
</comment>
<dbReference type="InterPro" id="IPR001876">
    <property type="entry name" value="Znf_RanBP2"/>
</dbReference>
<dbReference type="PROSITE" id="PS01358">
    <property type="entry name" value="ZF_RANBP2_1"/>
    <property type="match status" value="1"/>
</dbReference>
<dbReference type="Gene3D" id="2.30.30.380">
    <property type="entry name" value="Zn-finger domain of Sec23/24"/>
    <property type="match status" value="1"/>
</dbReference>
<dbReference type="GO" id="GO:0008270">
    <property type="term" value="F:zinc ion binding"/>
    <property type="evidence" value="ECO:0007669"/>
    <property type="project" value="UniProtKB-KW"/>
</dbReference>
<dbReference type="Gene3D" id="1.20.58.2190">
    <property type="match status" value="1"/>
</dbReference>
<dbReference type="PANTHER" id="PTHR15326:SF2">
    <property type="entry name" value="PROTEIN TAMOZHENNIC"/>
    <property type="match status" value="1"/>
</dbReference>
<evidence type="ECO:0000313" key="7">
    <source>
        <dbReference type="Proteomes" id="UP000318571"/>
    </source>
</evidence>
<keyword evidence="3" id="KW-0862">Zinc</keyword>
<proteinExistence type="predicted"/>
<keyword evidence="2" id="KW-0863">Zinc-finger</keyword>
<feature type="domain" description="RanBP2-type" evidence="5">
    <location>
        <begin position="503"/>
        <end position="522"/>
    </location>
</feature>
<evidence type="ECO:0000256" key="3">
    <source>
        <dbReference type="ARBA" id="ARBA00022833"/>
    </source>
</evidence>
<evidence type="ECO:0000259" key="5">
    <source>
        <dbReference type="PROSITE" id="PS01358"/>
    </source>
</evidence>
<dbReference type="Pfam" id="PF21388">
    <property type="entry name" value="SPATA2_PUB-like"/>
    <property type="match status" value="1"/>
</dbReference>
<feature type="region of interest" description="Disordered" evidence="4">
    <location>
        <begin position="252"/>
        <end position="298"/>
    </location>
</feature>
<dbReference type="SMART" id="SM00547">
    <property type="entry name" value="ZnF_RBZ"/>
    <property type="match status" value="2"/>
</dbReference>
<dbReference type="GO" id="GO:0005737">
    <property type="term" value="C:cytoplasm"/>
    <property type="evidence" value="ECO:0007669"/>
    <property type="project" value="TreeGrafter"/>
</dbReference>
<evidence type="ECO:0000256" key="1">
    <source>
        <dbReference type="ARBA" id="ARBA00022723"/>
    </source>
</evidence>
<evidence type="ECO:0000313" key="6">
    <source>
        <dbReference type="EMBL" id="TRY62030.1"/>
    </source>
</evidence>
<sequence length="577" mass="64550">MAAAFSGQNSLAMVGVSHHHAPYRPYAPPGPTPASMSPSMALTAELWLKIDQLHLNYLRAEENTKKFDIRKKLEGYIHQYLCLVPHERKFCNPLTAQVIYESARWVPDFSALKAAQAFEALETYAANLINQPWRPEFKEVKQYGGFYQHNIESALSGAERLFTLMGYRATGQKSLSLEGPVEQDAVTKVARDCILAYMECQIIVSIVQGVSAQFPCSCEEAMNFRREHISTPEQAIRSIAYLKNQQCYQNNRSNGASTAPLRTPNGSEFNPFQSSLPHTTSSAGTMYSAHSQNGHSTVIPTGRLVDVEHKSDVNHRRGSSPSGRSDASYPQNGPIPITVQHLEEENRRKSLGNGLPENGIGGNYESWDYVYRQLENIGYTKDQAERPDVLALLNKVSMARQKSERAGSRHDVLSPLSMEEKELLKQIQRTHISSTGPVQPEDPGFDEADAVHRRFRRSSGDRDRHRDSHKRRSTQGDLRKSQRHSRPLSPPEVDTTSKPKNGWQCHACTFNNGCKVDICEMCGKSRNSPELLKSSTTATDSSDQEDTISCQKCTLLNDRKLKTCDACGASLHKKRID</sequence>
<dbReference type="AlphaFoldDB" id="A0A553N9C5"/>
<dbReference type="PANTHER" id="PTHR15326">
    <property type="entry name" value="SPERMATOGENESIS-ASSOCIATED PROTEIN 2/TAMOZHENNIC"/>
    <property type="match status" value="1"/>
</dbReference>
<dbReference type="SUPFAM" id="SSF90209">
    <property type="entry name" value="Ran binding protein zinc finger-like"/>
    <property type="match status" value="1"/>
</dbReference>
<dbReference type="EMBL" id="VCGU01000459">
    <property type="protein sequence ID" value="TRY62030.1"/>
    <property type="molecule type" value="Genomic_DNA"/>
</dbReference>